<feature type="domain" description="Ketosynthase family 3 (KS3)" evidence="5">
    <location>
        <begin position="229"/>
        <end position="348"/>
    </location>
</feature>
<protein>
    <submittedName>
        <fullName evidence="6">Beta-ketoacyl synthase N-terminal-like domain-containing protein</fullName>
    </submittedName>
</protein>
<gene>
    <name evidence="6" type="ORF">ACFPZ4_33370</name>
</gene>
<proteinExistence type="predicted"/>
<name>A0ABW1I1R4_9ACTN</name>
<dbReference type="Gene3D" id="3.40.50.720">
    <property type="entry name" value="NAD(P)-binding Rossmann-like Domain"/>
    <property type="match status" value="1"/>
</dbReference>
<dbReference type="PROSITE" id="PS52004">
    <property type="entry name" value="KS3_2"/>
    <property type="match status" value="1"/>
</dbReference>
<dbReference type="InterPro" id="IPR036736">
    <property type="entry name" value="ACP-like_sf"/>
</dbReference>
<sequence>AAANTYLDALAHHRHTQGQPATSLAWGLWTHTSKMTNKLTEVDRERLQRQGFRPMAAETALELFDAALTSTEPVLVTAEWDLPALHANAAAGALPPILSGLVRTRARRTAAEPASGGATLAERLRTLPEKEQEGALRDVVSRQIATVLGLPEASGVDPDRTFHELGFDSLTGLELRNRLGSATGLRLPATLVFDHPTAAALARYLRGELLPATTDVVPSAPAAPTTVDGDPIVIVGMACRYPGDVRSPEDLWRMTVEGVDAVSPFPEDRGWDVERLFDPDPDAPGKSYVREGGFLTDAAEFDAAFFGISPREALAMDPQQRLLLETSWETFENAGIDPESLRGSRTGV</sequence>
<dbReference type="InterPro" id="IPR020806">
    <property type="entry name" value="PKS_PP-bd"/>
</dbReference>
<feature type="domain" description="Carrier" evidence="4">
    <location>
        <begin position="134"/>
        <end position="209"/>
    </location>
</feature>
<dbReference type="InterPro" id="IPR009081">
    <property type="entry name" value="PP-bd_ACP"/>
</dbReference>
<keyword evidence="7" id="KW-1185">Reference proteome</keyword>
<dbReference type="InterPro" id="IPR013968">
    <property type="entry name" value="PKS_KR"/>
</dbReference>
<dbReference type="SUPFAM" id="SSF47336">
    <property type="entry name" value="ACP-like"/>
    <property type="match status" value="1"/>
</dbReference>
<dbReference type="Pfam" id="PF08659">
    <property type="entry name" value="KR"/>
    <property type="match status" value="1"/>
</dbReference>
<dbReference type="EMBL" id="JBHSQQ010000639">
    <property type="protein sequence ID" value="MFC5946322.1"/>
    <property type="molecule type" value="Genomic_DNA"/>
</dbReference>
<dbReference type="InterPro" id="IPR006162">
    <property type="entry name" value="Ppantetheine_attach_site"/>
</dbReference>
<evidence type="ECO:0000259" key="5">
    <source>
        <dbReference type="PROSITE" id="PS52004"/>
    </source>
</evidence>
<evidence type="ECO:0000313" key="6">
    <source>
        <dbReference type="EMBL" id="MFC5946322.1"/>
    </source>
</evidence>
<feature type="non-terminal residue" evidence="6">
    <location>
        <position position="1"/>
    </location>
</feature>
<dbReference type="SMART" id="SM00825">
    <property type="entry name" value="PKS_KS"/>
    <property type="match status" value="1"/>
</dbReference>
<dbReference type="SUPFAM" id="SSF53901">
    <property type="entry name" value="Thiolase-like"/>
    <property type="match status" value="1"/>
</dbReference>
<dbReference type="Proteomes" id="UP001596207">
    <property type="component" value="Unassembled WGS sequence"/>
</dbReference>
<evidence type="ECO:0000256" key="1">
    <source>
        <dbReference type="ARBA" id="ARBA00022450"/>
    </source>
</evidence>
<dbReference type="Pfam" id="PF00550">
    <property type="entry name" value="PP-binding"/>
    <property type="match status" value="1"/>
</dbReference>
<dbReference type="PROSITE" id="PS50075">
    <property type="entry name" value="CARRIER"/>
    <property type="match status" value="1"/>
</dbReference>
<dbReference type="PROSITE" id="PS00012">
    <property type="entry name" value="PHOSPHOPANTETHEINE"/>
    <property type="match status" value="1"/>
</dbReference>
<dbReference type="PANTHER" id="PTHR43775">
    <property type="entry name" value="FATTY ACID SYNTHASE"/>
    <property type="match status" value="1"/>
</dbReference>
<organism evidence="6 7">
    <name type="scientific">Micromonospora harpali</name>
    <dbReference type="NCBI Taxonomy" id="1490225"/>
    <lineage>
        <taxon>Bacteria</taxon>
        <taxon>Bacillati</taxon>
        <taxon>Actinomycetota</taxon>
        <taxon>Actinomycetes</taxon>
        <taxon>Micromonosporales</taxon>
        <taxon>Micromonosporaceae</taxon>
        <taxon>Micromonospora</taxon>
    </lineage>
</organism>
<accession>A0ABW1I1R4</accession>
<evidence type="ECO:0000259" key="4">
    <source>
        <dbReference type="PROSITE" id="PS50075"/>
    </source>
</evidence>
<keyword evidence="3" id="KW-0808">Transferase</keyword>
<evidence type="ECO:0000256" key="2">
    <source>
        <dbReference type="ARBA" id="ARBA00022553"/>
    </source>
</evidence>
<dbReference type="InterPro" id="IPR050091">
    <property type="entry name" value="PKS_NRPS_Biosynth_Enz"/>
</dbReference>
<dbReference type="Gene3D" id="1.10.1200.10">
    <property type="entry name" value="ACP-like"/>
    <property type="match status" value="1"/>
</dbReference>
<dbReference type="SMART" id="SM00823">
    <property type="entry name" value="PKS_PP"/>
    <property type="match status" value="1"/>
</dbReference>
<reference evidence="7" key="1">
    <citation type="journal article" date="2019" name="Int. J. Syst. Evol. Microbiol.">
        <title>The Global Catalogue of Microorganisms (GCM) 10K type strain sequencing project: providing services to taxonomists for standard genome sequencing and annotation.</title>
        <authorList>
            <consortium name="The Broad Institute Genomics Platform"/>
            <consortium name="The Broad Institute Genome Sequencing Center for Infectious Disease"/>
            <person name="Wu L."/>
            <person name="Ma J."/>
        </authorList>
    </citation>
    <scope>NUCLEOTIDE SEQUENCE [LARGE SCALE GENOMIC DNA]</scope>
    <source>
        <strain evidence="7">CGMCC 4.7173</strain>
    </source>
</reference>
<dbReference type="Gene3D" id="3.40.47.10">
    <property type="match status" value="1"/>
</dbReference>
<feature type="non-terminal residue" evidence="6">
    <location>
        <position position="348"/>
    </location>
</feature>
<keyword evidence="2" id="KW-0597">Phosphoprotein</keyword>
<dbReference type="InterPro" id="IPR016039">
    <property type="entry name" value="Thiolase-like"/>
</dbReference>
<evidence type="ECO:0000256" key="3">
    <source>
        <dbReference type="ARBA" id="ARBA00022679"/>
    </source>
</evidence>
<comment type="caution">
    <text evidence="6">The sequence shown here is derived from an EMBL/GenBank/DDBJ whole genome shotgun (WGS) entry which is preliminary data.</text>
</comment>
<dbReference type="InterPro" id="IPR020841">
    <property type="entry name" value="PKS_Beta-ketoAc_synthase_dom"/>
</dbReference>
<dbReference type="InterPro" id="IPR014030">
    <property type="entry name" value="Ketoacyl_synth_N"/>
</dbReference>
<dbReference type="Pfam" id="PF00109">
    <property type="entry name" value="ketoacyl-synt"/>
    <property type="match status" value="1"/>
</dbReference>
<evidence type="ECO:0000313" key="7">
    <source>
        <dbReference type="Proteomes" id="UP001596207"/>
    </source>
</evidence>
<keyword evidence="1" id="KW-0596">Phosphopantetheine</keyword>
<dbReference type="CDD" id="cd00833">
    <property type="entry name" value="PKS"/>
    <property type="match status" value="1"/>
</dbReference>
<dbReference type="SMART" id="SM01294">
    <property type="entry name" value="PKS_PP_betabranch"/>
    <property type="match status" value="1"/>
</dbReference>
<dbReference type="PANTHER" id="PTHR43775:SF51">
    <property type="entry name" value="INACTIVE PHENOLPHTHIOCEROL SYNTHESIS POLYKETIDE SYNTHASE TYPE I PKS1-RELATED"/>
    <property type="match status" value="1"/>
</dbReference>